<dbReference type="Gene3D" id="3.40.50.300">
    <property type="entry name" value="P-loop containing nucleotide triphosphate hydrolases"/>
    <property type="match status" value="1"/>
</dbReference>
<dbReference type="EC" id="2.7.1.21" evidence="2 8"/>
<dbReference type="GO" id="GO:0071897">
    <property type="term" value="P:DNA biosynthetic process"/>
    <property type="evidence" value="ECO:0007669"/>
    <property type="project" value="UniProtKB-KW"/>
</dbReference>
<dbReference type="GO" id="GO:0004797">
    <property type="term" value="F:thymidine kinase activity"/>
    <property type="evidence" value="ECO:0007669"/>
    <property type="project" value="UniProtKB-EC"/>
</dbReference>
<keyword evidence="3 8" id="KW-0237">DNA synthesis</keyword>
<dbReference type="SUPFAM" id="SSF57716">
    <property type="entry name" value="Glucocorticoid receptor-like (DNA-binding domain)"/>
    <property type="match status" value="1"/>
</dbReference>
<dbReference type="GO" id="GO:0005524">
    <property type="term" value="F:ATP binding"/>
    <property type="evidence" value="ECO:0007669"/>
    <property type="project" value="UniProtKB-KW"/>
</dbReference>
<dbReference type="FunFam" id="3.30.60.20:FF:000051">
    <property type="entry name" value="Thymidine kinase"/>
    <property type="match status" value="1"/>
</dbReference>
<dbReference type="EMBL" id="CAJHUC010001407">
    <property type="protein sequence ID" value="CAD7701017.1"/>
    <property type="molecule type" value="Genomic_DNA"/>
</dbReference>
<evidence type="ECO:0000313" key="11">
    <source>
        <dbReference type="Proteomes" id="UP000708148"/>
    </source>
</evidence>
<evidence type="ECO:0000256" key="9">
    <source>
        <dbReference type="RuleBase" id="RU004165"/>
    </source>
</evidence>
<gene>
    <name evidence="10" type="ORF">OSTQU699_LOCUS6376</name>
</gene>
<comment type="catalytic activity">
    <reaction evidence="8">
        <text>thymidine + ATP = dTMP + ADP + H(+)</text>
        <dbReference type="Rhea" id="RHEA:19129"/>
        <dbReference type="ChEBI" id="CHEBI:15378"/>
        <dbReference type="ChEBI" id="CHEBI:17748"/>
        <dbReference type="ChEBI" id="CHEBI:30616"/>
        <dbReference type="ChEBI" id="CHEBI:63528"/>
        <dbReference type="ChEBI" id="CHEBI:456216"/>
        <dbReference type="EC" id="2.7.1.21"/>
    </reaction>
</comment>
<dbReference type="GO" id="GO:0046104">
    <property type="term" value="P:thymidine metabolic process"/>
    <property type="evidence" value="ECO:0007669"/>
    <property type="project" value="TreeGrafter"/>
</dbReference>
<keyword evidence="6 8" id="KW-0418">Kinase</keyword>
<evidence type="ECO:0000256" key="5">
    <source>
        <dbReference type="ARBA" id="ARBA00022741"/>
    </source>
</evidence>
<name>A0A8S1J0M7_9CHLO</name>
<organism evidence="10 11">
    <name type="scientific">Ostreobium quekettii</name>
    <dbReference type="NCBI Taxonomy" id="121088"/>
    <lineage>
        <taxon>Eukaryota</taxon>
        <taxon>Viridiplantae</taxon>
        <taxon>Chlorophyta</taxon>
        <taxon>core chlorophytes</taxon>
        <taxon>Ulvophyceae</taxon>
        <taxon>TCBD clade</taxon>
        <taxon>Bryopsidales</taxon>
        <taxon>Ostreobineae</taxon>
        <taxon>Ostreobiaceae</taxon>
        <taxon>Ostreobium</taxon>
    </lineage>
</organism>
<keyword evidence="5 8" id="KW-0547">Nucleotide-binding</keyword>
<evidence type="ECO:0000256" key="6">
    <source>
        <dbReference type="ARBA" id="ARBA00022777"/>
    </source>
</evidence>
<keyword evidence="11" id="KW-1185">Reference proteome</keyword>
<dbReference type="Gene3D" id="3.30.60.20">
    <property type="match status" value="1"/>
</dbReference>
<dbReference type="OrthoDB" id="439028at2759"/>
<protein>
    <recommendedName>
        <fullName evidence="2 8">Thymidine kinase</fullName>
        <ecNumber evidence="2 8">2.7.1.21</ecNumber>
    </recommendedName>
</protein>
<comment type="similarity">
    <text evidence="1 9">Belongs to the thymidine kinase family.</text>
</comment>
<dbReference type="Proteomes" id="UP000708148">
    <property type="component" value="Unassembled WGS sequence"/>
</dbReference>
<evidence type="ECO:0000256" key="7">
    <source>
        <dbReference type="ARBA" id="ARBA00022840"/>
    </source>
</evidence>
<keyword evidence="7 8" id="KW-0067">ATP-binding</keyword>
<evidence type="ECO:0000256" key="3">
    <source>
        <dbReference type="ARBA" id="ARBA00022634"/>
    </source>
</evidence>
<dbReference type="PROSITE" id="PS00603">
    <property type="entry name" value="TK_CELLULAR_TYPE"/>
    <property type="match status" value="1"/>
</dbReference>
<dbReference type="Pfam" id="PF00265">
    <property type="entry name" value="TK"/>
    <property type="match status" value="1"/>
</dbReference>
<dbReference type="AlphaFoldDB" id="A0A8S1J0M7"/>
<sequence>MLRTCVLFEQGIAIDEGQFFPDLVEFCLEATDRDGKTLYVAGLDGDFTRSPFSVNGTCQLLNLIPLADVVDKYLARCRYCASNAPFTFRTVKDDRAVLVGGADMYIPVCRKHYVKMWKELEAR</sequence>
<proteinExistence type="inferred from homology"/>
<dbReference type="InterPro" id="IPR001267">
    <property type="entry name" value="Thymidine_kinase"/>
</dbReference>
<evidence type="ECO:0000256" key="2">
    <source>
        <dbReference type="ARBA" id="ARBA00012118"/>
    </source>
</evidence>
<keyword evidence="4 8" id="KW-0808">Transferase</keyword>
<reference evidence="10" key="1">
    <citation type="submission" date="2020-12" db="EMBL/GenBank/DDBJ databases">
        <authorList>
            <person name="Iha C."/>
        </authorList>
    </citation>
    <scope>NUCLEOTIDE SEQUENCE</scope>
</reference>
<dbReference type="InterPro" id="IPR020633">
    <property type="entry name" value="Thymidine_kinase_CS"/>
</dbReference>
<evidence type="ECO:0000256" key="1">
    <source>
        <dbReference type="ARBA" id="ARBA00007587"/>
    </source>
</evidence>
<evidence type="ECO:0000256" key="4">
    <source>
        <dbReference type="ARBA" id="ARBA00022679"/>
    </source>
</evidence>
<comment type="caution">
    <text evidence="10">The sequence shown here is derived from an EMBL/GenBank/DDBJ whole genome shotgun (WGS) entry which is preliminary data.</text>
</comment>
<evidence type="ECO:0000256" key="8">
    <source>
        <dbReference type="RuleBase" id="RU000544"/>
    </source>
</evidence>
<dbReference type="InterPro" id="IPR027417">
    <property type="entry name" value="P-loop_NTPase"/>
</dbReference>
<dbReference type="SUPFAM" id="SSF52540">
    <property type="entry name" value="P-loop containing nucleoside triphosphate hydrolases"/>
    <property type="match status" value="1"/>
</dbReference>
<evidence type="ECO:0000313" key="10">
    <source>
        <dbReference type="EMBL" id="CAD7701017.1"/>
    </source>
</evidence>
<dbReference type="PANTHER" id="PTHR11441:SF0">
    <property type="entry name" value="THYMIDINE KINASE, CYTOSOLIC"/>
    <property type="match status" value="1"/>
</dbReference>
<accession>A0A8S1J0M7</accession>
<dbReference type="PANTHER" id="PTHR11441">
    <property type="entry name" value="THYMIDINE KINASE"/>
    <property type="match status" value="1"/>
</dbReference>